<gene>
    <name evidence="1" type="ORF">CgunFtcFv8_021367</name>
</gene>
<dbReference type="EMBL" id="JAURVH010001513">
    <property type="protein sequence ID" value="KAK5936067.1"/>
    <property type="molecule type" value="Genomic_DNA"/>
</dbReference>
<evidence type="ECO:0000313" key="1">
    <source>
        <dbReference type="EMBL" id="KAK5936067.1"/>
    </source>
</evidence>
<keyword evidence="2" id="KW-1185">Reference proteome</keyword>
<sequence>MVVAAAAAGGFLLTICEDTLVFPSSWENDLHSSLSPHCGGPARSEGRHSTFRGRVRGTQRNAGLQRAFSVRPPLEPCVFFSSLADEGCTIISEVSSALKCFFI</sequence>
<accession>A0AAN8I2A8</accession>
<reference evidence="1 2" key="1">
    <citation type="journal article" date="2023" name="Mol. Biol. Evol.">
        <title>Genomics of Secondarily Temperate Adaptation in the Only Non-Antarctic Icefish.</title>
        <authorList>
            <person name="Rivera-Colon A.G."/>
            <person name="Rayamajhi N."/>
            <person name="Minhas B.F."/>
            <person name="Madrigal G."/>
            <person name="Bilyk K.T."/>
            <person name="Yoon V."/>
            <person name="Hune M."/>
            <person name="Gregory S."/>
            <person name="Cheng C.H.C."/>
            <person name="Catchen J.M."/>
        </authorList>
    </citation>
    <scope>NUCLEOTIDE SEQUENCE [LARGE SCALE GENOMIC DNA]</scope>
    <source>
        <tissue evidence="1">White muscle</tissue>
    </source>
</reference>
<protein>
    <submittedName>
        <fullName evidence="1">Uncharacterized protein</fullName>
    </submittedName>
</protein>
<organism evidence="1 2">
    <name type="scientific">Champsocephalus gunnari</name>
    <name type="common">Mackerel icefish</name>
    <dbReference type="NCBI Taxonomy" id="52237"/>
    <lineage>
        <taxon>Eukaryota</taxon>
        <taxon>Metazoa</taxon>
        <taxon>Chordata</taxon>
        <taxon>Craniata</taxon>
        <taxon>Vertebrata</taxon>
        <taxon>Euteleostomi</taxon>
        <taxon>Actinopterygii</taxon>
        <taxon>Neopterygii</taxon>
        <taxon>Teleostei</taxon>
        <taxon>Neoteleostei</taxon>
        <taxon>Acanthomorphata</taxon>
        <taxon>Eupercaria</taxon>
        <taxon>Perciformes</taxon>
        <taxon>Notothenioidei</taxon>
        <taxon>Channichthyidae</taxon>
        <taxon>Champsocephalus</taxon>
    </lineage>
</organism>
<name>A0AAN8I2A8_CHAGU</name>
<dbReference type="AlphaFoldDB" id="A0AAN8I2A8"/>
<proteinExistence type="predicted"/>
<evidence type="ECO:0000313" key="2">
    <source>
        <dbReference type="Proteomes" id="UP001331515"/>
    </source>
</evidence>
<comment type="caution">
    <text evidence="1">The sequence shown here is derived from an EMBL/GenBank/DDBJ whole genome shotgun (WGS) entry which is preliminary data.</text>
</comment>
<dbReference type="Proteomes" id="UP001331515">
    <property type="component" value="Unassembled WGS sequence"/>
</dbReference>